<dbReference type="Pfam" id="PF00296">
    <property type="entry name" value="Bac_luciferase"/>
    <property type="match status" value="1"/>
</dbReference>
<dbReference type="SMART" id="SM00822">
    <property type="entry name" value="PKS_KR"/>
    <property type="match status" value="1"/>
</dbReference>
<evidence type="ECO:0000256" key="3">
    <source>
        <dbReference type="ARBA" id="ARBA00022450"/>
    </source>
</evidence>
<dbReference type="InterPro" id="IPR016036">
    <property type="entry name" value="Malonyl_transacylase_ACP-bd"/>
</dbReference>
<dbReference type="InterPro" id="IPR036661">
    <property type="entry name" value="Luciferase-like_sf"/>
</dbReference>
<dbReference type="GO" id="GO:0006633">
    <property type="term" value="P:fatty acid biosynthetic process"/>
    <property type="evidence" value="ECO:0007669"/>
    <property type="project" value="UniProtKB-UniPathway"/>
</dbReference>
<dbReference type="InterPro" id="IPR024011">
    <property type="entry name" value="Biosynth_lucif-like_mOase_dom"/>
</dbReference>
<dbReference type="SUPFAM" id="SSF55048">
    <property type="entry name" value="Probable ACP-binding domain of malonyl-CoA ACP transacylase"/>
    <property type="match status" value="1"/>
</dbReference>
<keyword evidence="9" id="KW-1185">Reference proteome</keyword>
<evidence type="ECO:0000313" key="8">
    <source>
        <dbReference type="EMBL" id="TCC09271.1"/>
    </source>
</evidence>
<dbReference type="Gene3D" id="3.30.70.3290">
    <property type="match status" value="1"/>
</dbReference>
<dbReference type="Proteomes" id="UP000291793">
    <property type="component" value="Unassembled WGS sequence"/>
</dbReference>
<dbReference type="SUPFAM" id="SSF51679">
    <property type="entry name" value="Bacterial luciferase-like"/>
    <property type="match status" value="1"/>
</dbReference>
<dbReference type="InterPro" id="IPR009081">
    <property type="entry name" value="PP-bd_ACP"/>
</dbReference>
<protein>
    <submittedName>
        <fullName evidence="8">LLM class flavin-dependent oxidoreductase</fullName>
    </submittedName>
</protein>
<keyword evidence="4" id="KW-0597">Phosphoprotein</keyword>
<comment type="pathway">
    <text evidence="1">Lipid metabolism; fatty acid biosynthesis.</text>
</comment>
<dbReference type="RefSeq" id="WP_131409273.1">
    <property type="nucleotide sequence ID" value="NZ_SJOP01000008.1"/>
</dbReference>
<dbReference type="InterPro" id="IPR016035">
    <property type="entry name" value="Acyl_Trfase/lysoPLipase"/>
</dbReference>
<accession>A0A4R0HF79</accession>
<dbReference type="SMART" id="SM00827">
    <property type="entry name" value="PKS_AT"/>
    <property type="match status" value="1"/>
</dbReference>
<dbReference type="Gene3D" id="3.40.366.10">
    <property type="entry name" value="Malonyl-Coenzyme A Acyl Carrier Protein, domain 2"/>
    <property type="match status" value="1"/>
</dbReference>
<evidence type="ECO:0000259" key="6">
    <source>
        <dbReference type="PROSITE" id="PS50075"/>
    </source>
</evidence>
<comment type="similarity">
    <text evidence="2">Belongs to the short-chain dehydrogenases/reductases (SDR) family.</text>
</comment>
<dbReference type="PROSITE" id="PS52004">
    <property type="entry name" value="KS3_2"/>
    <property type="match status" value="1"/>
</dbReference>
<evidence type="ECO:0000256" key="1">
    <source>
        <dbReference type="ARBA" id="ARBA00005194"/>
    </source>
</evidence>
<dbReference type="InterPro" id="IPR050091">
    <property type="entry name" value="PKS_NRPS_Biosynth_Enz"/>
</dbReference>
<organism evidence="8 9">
    <name type="scientific">Kosakonia quasisacchari</name>
    <dbReference type="NCBI Taxonomy" id="2529380"/>
    <lineage>
        <taxon>Bacteria</taxon>
        <taxon>Pseudomonadati</taxon>
        <taxon>Pseudomonadota</taxon>
        <taxon>Gammaproteobacteria</taxon>
        <taxon>Enterobacterales</taxon>
        <taxon>Enterobacteriaceae</taxon>
        <taxon>Kosakonia</taxon>
    </lineage>
</organism>
<dbReference type="InterPro" id="IPR016039">
    <property type="entry name" value="Thiolase-like"/>
</dbReference>
<dbReference type="InterPro" id="IPR036291">
    <property type="entry name" value="NAD(P)-bd_dom_sf"/>
</dbReference>
<dbReference type="SMART" id="SM00825">
    <property type="entry name" value="PKS_KS"/>
    <property type="match status" value="1"/>
</dbReference>
<dbReference type="Gene3D" id="1.10.1200.10">
    <property type="entry name" value="ACP-like"/>
    <property type="match status" value="1"/>
</dbReference>
<keyword evidence="5" id="KW-0808">Transferase</keyword>
<evidence type="ECO:0000259" key="7">
    <source>
        <dbReference type="PROSITE" id="PS52004"/>
    </source>
</evidence>
<dbReference type="PANTHER" id="PTHR43775:SF37">
    <property type="entry name" value="SI:DKEY-61P9.11"/>
    <property type="match status" value="1"/>
</dbReference>
<dbReference type="Pfam" id="PF02801">
    <property type="entry name" value="Ketoacyl-synt_C"/>
    <property type="match status" value="1"/>
</dbReference>
<dbReference type="InterPro" id="IPR057326">
    <property type="entry name" value="KR_dom"/>
</dbReference>
<dbReference type="PROSITE" id="PS00606">
    <property type="entry name" value="KS3_1"/>
    <property type="match status" value="1"/>
</dbReference>
<proteinExistence type="inferred from homology"/>
<dbReference type="SUPFAM" id="SSF53901">
    <property type="entry name" value="Thiolase-like"/>
    <property type="match status" value="1"/>
</dbReference>
<evidence type="ECO:0000256" key="2">
    <source>
        <dbReference type="ARBA" id="ARBA00006484"/>
    </source>
</evidence>
<dbReference type="InterPro" id="IPR001227">
    <property type="entry name" value="Ac_transferase_dom_sf"/>
</dbReference>
<dbReference type="SUPFAM" id="SSF52151">
    <property type="entry name" value="FabD/lysophospholipase-like"/>
    <property type="match status" value="1"/>
</dbReference>
<dbReference type="InterPro" id="IPR014031">
    <property type="entry name" value="Ketoacyl_synth_C"/>
</dbReference>
<dbReference type="SUPFAM" id="SSF51735">
    <property type="entry name" value="NAD(P)-binding Rossmann-fold domains"/>
    <property type="match status" value="1"/>
</dbReference>
<keyword evidence="3" id="KW-0596">Phosphopantetheine</keyword>
<dbReference type="Pfam" id="PF00550">
    <property type="entry name" value="PP-binding"/>
    <property type="match status" value="1"/>
</dbReference>
<dbReference type="Gene3D" id="3.40.50.720">
    <property type="entry name" value="NAD(P)-binding Rossmann-like Domain"/>
    <property type="match status" value="1"/>
</dbReference>
<dbReference type="InterPro" id="IPR032821">
    <property type="entry name" value="PKS_assoc"/>
</dbReference>
<dbReference type="NCBIfam" id="TIGR04020">
    <property type="entry name" value="seco_metab_LLM"/>
    <property type="match status" value="1"/>
</dbReference>
<dbReference type="EMBL" id="SJOP01000008">
    <property type="protein sequence ID" value="TCC09271.1"/>
    <property type="molecule type" value="Genomic_DNA"/>
</dbReference>
<dbReference type="CDD" id="cd00833">
    <property type="entry name" value="PKS"/>
    <property type="match status" value="1"/>
</dbReference>
<dbReference type="InterPro" id="IPR018201">
    <property type="entry name" value="Ketoacyl_synth_AS"/>
</dbReference>
<feature type="domain" description="Carrier" evidence="6">
    <location>
        <begin position="1357"/>
        <end position="1432"/>
    </location>
</feature>
<dbReference type="Pfam" id="PF00698">
    <property type="entry name" value="Acyl_transf_1"/>
    <property type="match status" value="1"/>
</dbReference>
<dbReference type="Pfam" id="PF16197">
    <property type="entry name" value="KAsynt_C_assoc"/>
    <property type="match status" value="1"/>
</dbReference>
<dbReference type="Pfam" id="PF00109">
    <property type="entry name" value="ketoacyl-synt"/>
    <property type="match status" value="1"/>
</dbReference>
<dbReference type="InterPro" id="IPR036736">
    <property type="entry name" value="ACP-like_sf"/>
</dbReference>
<evidence type="ECO:0000256" key="5">
    <source>
        <dbReference type="ARBA" id="ARBA00022679"/>
    </source>
</evidence>
<dbReference type="OrthoDB" id="6437095at2"/>
<dbReference type="GO" id="GO:0004315">
    <property type="term" value="F:3-oxoacyl-[acyl-carrier-protein] synthase activity"/>
    <property type="evidence" value="ECO:0007669"/>
    <property type="project" value="InterPro"/>
</dbReference>
<name>A0A4R0HF79_9ENTR</name>
<dbReference type="InterPro" id="IPR020841">
    <property type="entry name" value="PKS_Beta-ketoAc_synthase_dom"/>
</dbReference>
<evidence type="ECO:0000313" key="9">
    <source>
        <dbReference type="Proteomes" id="UP000291793"/>
    </source>
</evidence>
<dbReference type="InterPro" id="IPR011251">
    <property type="entry name" value="Luciferase-like_dom"/>
</dbReference>
<reference evidence="8 9" key="1">
    <citation type="submission" date="2019-02" db="EMBL/GenBank/DDBJ databases">
        <title>The draft genome of Kosakonia quasisacchari strain WCHKQ120001.</title>
        <authorList>
            <person name="Wang C."/>
            <person name="Feng Y."/>
            <person name="Zong Z."/>
        </authorList>
    </citation>
    <scope>NUCLEOTIDE SEQUENCE [LARGE SCALE GENOMIC DNA]</scope>
    <source>
        <strain evidence="8 9">WCHKQ120001</strain>
    </source>
</reference>
<dbReference type="InterPro" id="IPR014030">
    <property type="entry name" value="Ketoacyl_synth_N"/>
</dbReference>
<dbReference type="GO" id="GO:0004312">
    <property type="term" value="F:fatty acid synthase activity"/>
    <property type="evidence" value="ECO:0007669"/>
    <property type="project" value="TreeGrafter"/>
</dbReference>
<dbReference type="PROSITE" id="PS00012">
    <property type="entry name" value="PHOSPHOPANTETHEINE"/>
    <property type="match status" value="1"/>
</dbReference>
<dbReference type="InterPro" id="IPR013968">
    <property type="entry name" value="PKS_KR"/>
</dbReference>
<dbReference type="SUPFAM" id="SSF47336">
    <property type="entry name" value="ACP-like"/>
    <property type="match status" value="1"/>
</dbReference>
<gene>
    <name evidence="8" type="ORF">E0L21_10680</name>
</gene>
<dbReference type="InterPro" id="IPR006162">
    <property type="entry name" value="Ppantetheine_attach_site"/>
</dbReference>
<dbReference type="Gene3D" id="3.20.20.30">
    <property type="entry name" value="Luciferase-like domain"/>
    <property type="match status" value="1"/>
</dbReference>
<dbReference type="PROSITE" id="PS50075">
    <property type="entry name" value="CARRIER"/>
    <property type="match status" value="1"/>
</dbReference>
<comment type="caution">
    <text evidence="8">The sequence shown here is derived from an EMBL/GenBank/DDBJ whole genome shotgun (WGS) entry which is preliminary data.</text>
</comment>
<feature type="domain" description="Ketosynthase family 3 (KS3)" evidence="7">
    <location>
        <begin position="8"/>
        <end position="424"/>
    </location>
</feature>
<dbReference type="PANTHER" id="PTHR43775">
    <property type="entry name" value="FATTY ACID SYNTHASE"/>
    <property type="match status" value="1"/>
</dbReference>
<dbReference type="Gene3D" id="3.40.47.10">
    <property type="match status" value="1"/>
</dbReference>
<dbReference type="InterPro" id="IPR014043">
    <property type="entry name" value="Acyl_transferase_dom"/>
</dbReference>
<dbReference type="Pfam" id="PF08659">
    <property type="entry name" value="KR"/>
    <property type="match status" value="1"/>
</dbReference>
<dbReference type="UniPathway" id="UPA00094"/>
<evidence type="ECO:0000256" key="4">
    <source>
        <dbReference type="ARBA" id="ARBA00022553"/>
    </source>
</evidence>
<dbReference type="GO" id="GO:0016705">
    <property type="term" value="F:oxidoreductase activity, acting on paired donors, with incorporation or reduction of molecular oxygen"/>
    <property type="evidence" value="ECO:0007669"/>
    <property type="project" value="InterPro"/>
</dbReference>
<sequence>MLNMQDNETSVAIVGVSICLPNCSDIDEYWHNILQGGNLISSTTENKKIIDSNGAFDVESQGEIPGKDQFDHVFFGISPREAVNMDPQRRLLIQHVWAALEKAGYAAMDMGNTIGLFTSVSRNRYQDWVTAQSDSDEAILDLENQIGIAAEFTATQIAYLLNLHGPAINIQTACSSSLVAIHQACNALERGDCDIAVIAAASIKFLDSARYKYHPHGIFSPTGVCRPLDADADGTVPGDGVIAMILRKLTDAQAQRDNIIAVIKGSAINNDGAEKVGFTAPGINGQAAVIKSALRNSACQPESIGFVELHGTGTQVGDPIELKALEQGFGESNAYPYVGSAKGSIGHLDVASGLFGLLNAALAVRDGVIPPLANLRQRAQYSGKINTFRTTATAIPWPAAQYPRRAGVSSFGIGGTNAHVIIEAPPPGAQNIESRTLQNEYPWIIPISAKTDTAFEQQRDMLLKKIPADLSVAGLSDISYTLQQGRVHFPVRAAAVITNKSEAVSAIASLSPHRSNKTKVRKRIAFLFQGQGRLPRGFAAEIYAQEPEFAQALEQCLALISDQSKREKLRRLLTEPAMLEEDNDTAALKETEWQQPALVMYQYALAQYLKRLGIVPDVVIGHSVGEYSAAAMAGVFNASDLMTLILRRGELMQSMPQGAMLAARINSADITVPAGISIAAVNGDYQTIFSGSPEAVDTLFTDLTGQGVKTRKLDANRAFHSDDIELIATDFKKVLSSIAFSSPKIRMYSNLTGSVTEKDELCNPDYWFEHARQPVQFNTISQHLDSEDIDLFIELGVGGVLTHILAEEYPRLAERAIVVARESESCLVAFYQAIAAAWEMGTPINWKSLGCAQIGRKISLPTYPFADSRHWLSRVASTVGKSNSLPYVQLYEPVWRYNYEINQHTVNNLAENILIISESEAWRSTIDMLEFQLREHNAGTYSININDEVALESGLMRLRASGQLPGQVILLEKPYCHEAAGNKCHIDTTMPLLLHFTQLWQAITNGRSVNVVIVAYEKKEISNSNRENIPTLNSVITRVISQEQSGLTVGNVYINSLQPAEIICDLIFKKLQCPKDIPSAIQLIDGRTSQTYVERRWGELSLRKRPLFCHGGKYVIIDGLEGYGYIVSRHILEQYKPETLVIIETLQGTLTPDNAQKRQARITQLEKLSPGRIVVESSDRSENIAEYFDKIDVLVHAGRYYEEPSRLIDKINLRYWDQHHATKSGVLHKILSLTTAGNLGNLILFSSLSTVLGGVGTGAYAAANAMMDDAVTAAQTKVTGDIVSLAWDAWELTSIPHSPLADELKHYAIPEHEAIKILEYVSRYQCPQKIIIANQLEQRLKTWEESASGSTKISTSCHPDDLKSSLAKIWVEMLGVNAVADEDDFFESGGHSLLAVKLLGHVRKLTGKEIAIRLLFDNSTFSQFYLAVSQSAERVLQDNTHDQCAILATECKISVTPSLKASDDKVRHSRPALSLCFFSTELTPATNNYEQIIKSAKIADELGFEAIWLPERHFHKFGGAFPNPALLGAAIIAQTQRIHIRAGSVIAPIRPALAIAEEWSMLDNLSAGRVGLGLASGWNPDDFYAVPENYALRRSLLNTRLEEIRAHWRNGLLDPSAGSEKRILHPTPFSSELPVWLTAATNPETFQNAGQLGTNLLTHLIGHDLDELRGKIKLYRESYRKALNSSGKGKVTVLLHAYVDDQGSAADTAKDAFVDYLLHFMMLTSNLNQDAAKLTTADSLALAEHGYKRYLSGHSLIGTTEHCNNTLLALNDLDVDEVACLVDFGLPAQRVEESLYRLASLLHAAKV</sequence>